<dbReference type="InterPro" id="IPR036465">
    <property type="entry name" value="vWFA_dom_sf"/>
</dbReference>
<reference evidence="2 3" key="1">
    <citation type="submission" date="2016-07" db="EMBL/GenBank/DDBJ databases">
        <title>Draft genome sequence of Methyloligella halotolerans C2T (VKM B-2706T=CCUG 61687T=DSM 25045T), a halotolerant polyhydroxybutyrate accumulating methylotroph.</title>
        <authorList>
            <person name="Vasilenko O.V."/>
            <person name="Doronina N.V."/>
            <person name="Poroshina M.N."/>
            <person name="Tarlachkov S.V."/>
            <person name="Trotsenko Y.A."/>
        </authorList>
    </citation>
    <scope>NUCLEOTIDE SEQUENCE [LARGE SCALE GENOMIC DNA]</scope>
    <source>
        <strain evidence="2 3">VKM B-2706</strain>
    </source>
</reference>
<feature type="domain" description="DUF58" evidence="1">
    <location>
        <begin position="57"/>
        <end position="261"/>
    </location>
</feature>
<comment type="caution">
    <text evidence="2">The sequence shown here is derived from an EMBL/GenBank/DDBJ whole genome shotgun (WGS) entry which is preliminary data.</text>
</comment>
<dbReference type="Proteomes" id="UP000095087">
    <property type="component" value="Unassembled WGS sequence"/>
</dbReference>
<evidence type="ECO:0000313" key="2">
    <source>
        <dbReference type="EMBL" id="ODA66664.1"/>
    </source>
</evidence>
<protein>
    <submittedName>
        <fullName evidence="2">MxaS protein</fullName>
    </submittedName>
</protein>
<dbReference type="AlphaFoldDB" id="A0A1E2RWR0"/>
<evidence type="ECO:0000259" key="1">
    <source>
        <dbReference type="Pfam" id="PF01882"/>
    </source>
</evidence>
<dbReference type="OrthoDB" id="7779014at2"/>
<dbReference type="PANTHER" id="PTHR33608">
    <property type="entry name" value="BLL2464 PROTEIN"/>
    <property type="match status" value="1"/>
</dbReference>
<sequence>MTDALPQEPTEARHSVDLPYRLAWRSSAVRIGAHRGTIEGAGGLLRDYVSLLRSPDPRRIDLRHSMRDPFGNLYVKRFEQKSAITLYALVDLSGSMGFVGDSRKMRAVADICGALAASSRRIGDSFGLIGGHRTIVPELFIPATRSRAGEAEMIRALRSYAPSGRSVDGLFEAAGYLSGRRKLVFLISDFYLPADTIERLFEALAGHDVVPVVLRDPKETEDFPSWGLVTLQDLETGRRRLLAMRPSLREKLLAEAATQRETLGRIARRYGRAPCELQTPVDWERFTDYLMGEAA</sequence>
<keyword evidence="3" id="KW-1185">Reference proteome</keyword>
<dbReference type="STRING" id="1177755.A7A08_02432"/>
<dbReference type="SUPFAM" id="SSF53300">
    <property type="entry name" value="vWA-like"/>
    <property type="match status" value="1"/>
</dbReference>
<dbReference type="EMBL" id="MASI01000006">
    <property type="protein sequence ID" value="ODA66664.1"/>
    <property type="molecule type" value="Genomic_DNA"/>
</dbReference>
<gene>
    <name evidence="2" type="ORF">A7A08_02432</name>
</gene>
<evidence type="ECO:0000313" key="3">
    <source>
        <dbReference type="Proteomes" id="UP000095087"/>
    </source>
</evidence>
<dbReference type="RefSeq" id="WP_069095628.1">
    <property type="nucleotide sequence ID" value="NZ_MASI01000006.1"/>
</dbReference>
<organism evidence="2 3">
    <name type="scientific">Methyloligella halotolerans</name>
    <dbReference type="NCBI Taxonomy" id="1177755"/>
    <lineage>
        <taxon>Bacteria</taxon>
        <taxon>Pseudomonadati</taxon>
        <taxon>Pseudomonadota</taxon>
        <taxon>Alphaproteobacteria</taxon>
        <taxon>Hyphomicrobiales</taxon>
        <taxon>Hyphomicrobiaceae</taxon>
        <taxon>Methyloligella</taxon>
    </lineage>
</organism>
<dbReference type="InterPro" id="IPR002881">
    <property type="entry name" value="DUF58"/>
</dbReference>
<dbReference type="Pfam" id="PF01882">
    <property type="entry name" value="DUF58"/>
    <property type="match status" value="1"/>
</dbReference>
<proteinExistence type="predicted"/>
<dbReference type="PANTHER" id="PTHR33608:SF6">
    <property type="entry name" value="BLL2464 PROTEIN"/>
    <property type="match status" value="1"/>
</dbReference>
<name>A0A1E2RWR0_9HYPH</name>
<accession>A0A1E2RWR0</accession>